<evidence type="ECO:0000313" key="2">
    <source>
        <dbReference type="Proteomes" id="UP000005012"/>
    </source>
</evidence>
<dbReference type="EMBL" id="CP003488">
    <property type="protein sequence ID" value="AFH92990.1"/>
    <property type="molecule type" value="Genomic_DNA"/>
</dbReference>
<dbReference type="RefSeq" id="WP_014656625.1">
    <property type="nucleotide sequence ID" value="NC_017731.1"/>
</dbReference>
<evidence type="ECO:0000313" key="1">
    <source>
        <dbReference type="EMBL" id="AFH92990.1"/>
    </source>
</evidence>
<organism evidence="1 2">
    <name type="scientific">Providencia stuartii (strain MRSN 2154)</name>
    <dbReference type="NCBI Taxonomy" id="1157951"/>
    <lineage>
        <taxon>Bacteria</taxon>
        <taxon>Pseudomonadati</taxon>
        <taxon>Pseudomonadota</taxon>
        <taxon>Gammaproteobacteria</taxon>
        <taxon>Enterobacterales</taxon>
        <taxon>Morganellaceae</taxon>
        <taxon>Providencia</taxon>
    </lineage>
</organism>
<dbReference type="AlphaFoldDB" id="A0A140NJZ9"/>
<sequence length="100" mass="12031">MLDNYCSTYELLEADILDFNGEEYELAENFNVNLGTWSDYFNIYSYKLTDEIGAILWRFVDTSESLKDLIDYPKNIFYEEFRYDELRHIVNDLTLLKLDQ</sequence>
<reference evidence="2" key="2">
    <citation type="submission" date="2012-04" db="EMBL/GenBank/DDBJ databases">
        <title>Complete genome sequence of Providencia stuartii clinical isolate MRSN 2154.</title>
        <authorList>
            <person name="Clifford R.J."/>
            <person name="Hang J."/>
            <person name="Riley M.C."/>
            <person name="Onmus-Leone F."/>
            <person name="Kuschner R.A."/>
            <person name="Lesho E.P."/>
            <person name="Waterman P.E."/>
        </authorList>
    </citation>
    <scope>NUCLEOTIDE SEQUENCE [LARGE SCALE GENOMIC DNA]</scope>
    <source>
        <strain evidence="2">MRSN 2154</strain>
    </source>
</reference>
<accession>A0A140NJZ9</accession>
<dbReference type="PATRIC" id="fig|1157951.4.peg.1107"/>
<dbReference type="HOGENOM" id="CLU_2303490_0_0_6"/>
<dbReference type="Proteomes" id="UP000005012">
    <property type="component" value="Chromosome"/>
</dbReference>
<dbReference type="KEGG" id="psi:S70_05570"/>
<name>A0A140NJZ9_PROSM</name>
<protein>
    <submittedName>
        <fullName evidence="1">Uncharacterized protein</fullName>
    </submittedName>
</protein>
<gene>
    <name evidence="1" type="ordered locus">S70_05570</name>
</gene>
<proteinExistence type="predicted"/>
<reference evidence="1 2" key="1">
    <citation type="journal article" date="2012" name="J. Bacteriol.">
        <title>Complete Genome Sequence of Providencia stuartii Clinical Isolate MRSN 2154.</title>
        <authorList>
            <person name="Clifford R.J."/>
            <person name="Hang J."/>
            <person name="Riley M.C."/>
            <person name="Onmus-Leone F."/>
            <person name="Kuschner R.A."/>
            <person name="Lesho E.P."/>
            <person name="Waterman P.E."/>
        </authorList>
    </citation>
    <scope>NUCLEOTIDE SEQUENCE [LARGE SCALE GENOMIC DNA]</scope>
    <source>
        <strain evidence="1 2">MRSN 2154</strain>
    </source>
</reference>
<dbReference type="GeneID" id="93518225"/>